<dbReference type="PANTHER" id="PTHR43857">
    <property type="entry name" value="BLR7761 PROTEIN"/>
    <property type="match status" value="1"/>
</dbReference>
<dbReference type="InterPro" id="IPR035959">
    <property type="entry name" value="RutC-like_sf"/>
</dbReference>
<reference evidence="1 2" key="1">
    <citation type="submission" date="2020-10" db="EMBL/GenBank/DDBJ databases">
        <title>Sequencing the genomes of 1000 actinobacteria strains.</title>
        <authorList>
            <person name="Klenk H.-P."/>
        </authorList>
    </citation>
    <scope>NUCLEOTIDE SEQUENCE [LARGE SCALE GENOMIC DNA]</scope>
    <source>
        <strain evidence="1 2">DSM 43748</strain>
    </source>
</reference>
<evidence type="ECO:0000313" key="2">
    <source>
        <dbReference type="Proteomes" id="UP000661607"/>
    </source>
</evidence>
<comment type="caution">
    <text evidence="1">The sequence shown here is derived from an EMBL/GenBank/DDBJ whole genome shotgun (WGS) entry which is preliminary data.</text>
</comment>
<dbReference type="PANTHER" id="PTHR43857:SF1">
    <property type="entry name" value="YJGH FAMILY PROTEIN"/>
    <property type="match status" value="1"/>
</dbReference>
<dbReference type="InterPro" id="IPR006175">
    <property type="entry name" value="YjgF/YER057c/UK114"/>
</dbReference>
<gene>
    <name evidence="1" type="ORF">H4W81_004710</name>
</gene>
<dbReference type="Proteomes" id="UP000661607">
    <property type="component" value="Unassembled WGS sequence"/>
</dbReference>
<protein>
    <submittedName>
        <fullName evidence="1">Enamine deaminase RidA (YjgF/YER057c/UK114 family)</fullName>
    </submittedName>
</protein>
<keyword evidence="2" id="KW-1185">Reference proteome</keyword>
<name>A0ABR9KIT3_9ACTN</name>
<accession>A0ABR9KIT3</accession>
<dbReference type="SUPFAM" id="SSF55298">
    <property type="entry name" value="YjgF-like"/>
    <property type="match status" value="1"/>
</dbReference>
<proteinExistence type="predicted"/>
<evidence type="ECO:0000313" key="1">
    <source>
        <dbReference type="EMBL" id="MBE1561931.1"/>
    </source>
</evidence>
<dbReference type="EMBL" id="JADBEF010000001">
    <property type="protein sequence ID" value="MBE1561931.1"/>
    <property type="molecule type" value="Genomic_DNA"/>
</dbReference>
<dbReference type="Pfam" id="PF01042">
    <property type="entry name" value="Ribonuc_L-PSP"/>
    <property type="match status" value="1"/>
</dbReference>
<sequence length="185" mass="19629">MSTGVRLIRNDRLTPKVDYAYAAVADAPVRSVWVAGACPLDLNGETVAVGDYAGQTQQVMRNLVTALEGAGASLTDVTKTTVYVASSRQDDLVTAWEVYREYMGEHDVPSTLLGVAVLGYNHQLVEVEATAVITGARDRRTPCARKTISCCPQPSCSGLGSTAHGLLDDHSPPWSPAPGRTSPLS</sequence>
<dbReference type="Gene3D" id="3.30.1330.40">
    <property type="entry name" value="RutC-like"/>
    <property type="match status" value="1"/>
</dbReference>
<organism evidence="1 2">
    <name type="scientific">Nonomuraea africana</name>
    <dbReference type="NCBI Taxonomy" id="46171"/>
    <lineage>
        <taxon>Bacteria</taxon>
        <taxon>Bacillati</taxon>
        <taxon>Actinomycetota</taxon>
        <taxon>Actinomycetes</taxon>
        <taxon>Streptosporangiales</taxon>
        <taxon>Streptosporangiaceae</taxon>
        <taxon>Nonomuraea</taxon>
    </lineage>
</organism>